<dbReference type="HOGENOM" id="CLU_000288_57_19_1"/>
<evidence type="ECO:0000256" key="3">
    <source>
        <dbReference type="PROSITE-ProRule" id="PRU00221"/>
    </source>
</evidence>
<dbReference type="PRINTS" id="PR00320">
    <property type="entry name" value="GPROTEINBRPT"/>
</dbReference>
<dbReference type="EMBL" id="KN832975">
    <property type="protein sequence ID" value="KIM89364.1"/>
    <property type="molecule type" value="Genomic_DNA"/>
</dbReference>
<dbReference type="AlphaFoldDB" id="A0A0C3GCC0"/>
<dbReference type="SMART" id="SM00320">
    <property type="entry name" value="WD40"/>
    <property type="match status" value="3"/>
</dbReference>
<evidence type="ECO:0000256" key="1">
    <source>
        <dbReference type="ARBA" id="ARBA00022574"/>
    </source>
</evidence>
<evidence type="ECO:0000313" key="4">
    <source>
        <dbReference type="EMBL" id="KIM89364.1"/>
    </source>
</evidence>
<keyword evidence="2" id="KW-0677">Repeat</keyword>
<proteinExistence type="predicted"/>
<dbReference type="InterPro" id="IPR020472">
    <property type="entry name" value="WD40_PAC1"/>
</dbReference>
<dbReference type="STRING" id="765440.A0A0C3GCC0"/>
<dbReference type="PROSITE" id="PS50082">
    <property type="entry name" value="WD_REPEATS_2"/>
    <property type="match status" value="3"/>
</dbReference>
<feature type="repeat" description="WD" evidence="3">
    <location>
        <begin position="108"/>
        <end position="140"/>
    </location>
</feature>
<reference evidence="4 5" key="1">
    <citation type="submission" date="2014-04" db="EMBL/GenBank/DDBJ databases">
        <authorList>
            <consortium name="DOE Joint Genome Institute"/>
            <person name="Kuo A."/>
            <person name="Tarkka M."/>
            <person name="Buscot F."/>
            <person name="Kohler A."/>
            <person name="Nagy L.G."/>
            <person name="Floudas D."/>
            <person name="Copeland A."/>
            <person name="Barry K.W."/>
            <person name="Cichocki N."/>
            <person name="Veneault-Fourrey C."/>
            <person name="LaButti K."/>
            <person name="Lindquist E.A."/>
            <person name="Lipzen A."/>
            <person name="Lundell T."/>
            <person name="Morin E."/>
            <person name="Murat C."/>
            <person name="Sun H."/>
            <person name="Tunlid A."/>
            <person name="Henrissat B."/>
            <person name="Grigoriev I.V."/>
            <person name="Hibbett D.S."/>
            <person name="Martin F."/>
            <person name="Nordberg H.P."/>
            <person name="Cantor M.N."/>
            <person name="Hua S.X."/>
        </authorList>
    </citation>
    <scope>NUCLEOTIDE SEQUENCE [LARGE SCALE GENOMIC DNA]</scope>
    <source>
        <strain evidence="4 5">F 1598</strain>
    </source>
</reference>
<protein>
    <submittedName>
        <fullName evidence="4">Uncharacterized protein</fullName>
    </submittedName>
</protein>
<dbReference type="Pfam" id="PF00400">
    <property type="entry name" value="WD40"/>
    <property type="match status" value="3"/>
</dbReference>
<dbReference type="Gene3D" id="2.130.10.10">
    <property type="entry name" value="YVTN repeat-like/Quinoprotein amine dehydrogenase"/>
    <property type="match status" value="1"/>
</dbReference>
<dbReference type="PANTHER" id="PTHR22847">
    <property type="entry name" value="WD40 REPEAT PROTEIN"/>
    <property type="match status" value="1"/>
</dbReference>
<dbReference type="InParanoid" id="A0A0C3GCC0"/>
<dbReference type="PROSITE" id="PS50294">
    <property type="entry name" value="WD_REPEATS_REGION"/>
    <property type="match status" value="3"/>
</dbReference>
<feature type="non-terminal residue" evidence="4">
    <location>
        <position position="1"/>
    </location>
</feature>
<organism evidence="4 5">
    <name type="scientific">Piloderma croceum (strain F 1598)</name>
    <dbReference type="NCBI Taxonomy" id="765440"/>
    <lineage>
        <taxon>Eukaryota</taxon>
        <taxon>Fungi</taxon>
        <taxon>Dikarya</taxon>
        <taxon>Basidiomycota</taxon>
        <taxon>Agaricomycotina</taxon>
        <taxon>Agaricomycetes</taxon>
        <taxon>Agaricomycetidae</taxon>
        <taxon>Atheliales</taxon>
        <taxon>Atheliaceae</taxon>
        <taxon>Piloderma</taxon>
    </lineage>
</organism>
<dbReference type="SUPFAM" id="SSF50978">
    <property type="entry name" value="WD40 repeat-like"/>
    <property type="match status" value="1"/>
</dbReference>
<gene>
    <name evidence="4" type="ORF">PILCRDRAFT_60971</name>
</gene>
<dbReference type="InterPro" id="IPR015943">
    <property type="entry name" value="WD40/YVTN_repeat-like_dom_sf"/>
</dbReference>
<name>A0A0C3GCC0_PILCF</name>
<reference evidence="5" key="2">
    <citation type="submission" date="2015-01" db="EMBL/GenBank/DDBJ databases">
        <title>Evolutionary Origins and Diversification of the Mycorrhizal Mutualists.</title>
        <authorList>
            <consortium name="DOE Joint Genome Institute"/>
            <consortium name="Mycorrhizal Genomics Consortium"/>
            <person name="Kohler A."/>
            <person name="Kuo A."/>
            <person name="Nagy L.G."/>
            <person name="Floudas D."/>
            <person name="Copeland A."/>
            <person name="Barry K.W."/>
            <person name="Cichocki N."/>
            <person name="Veneault-Fourrey C."/>
            <person name="LaButti K."/>
            <person name="Lindquist E.A."/>
            <person name="Lipzen A."/>
            <person name="Lundell T."/>
            <person name="Morin E."/>
            <person name="Murat C."/>
            <person name="Riley R."/>
            <person name="Ohm R."/>
            <person name="Sun H."/>
            <person name="Tunlid A."/>
            <person name="Henrissat B."/>
            <person name="Grigoriev I.V."/>
            <person name="Hibbett D.S."/>
            <person name="Martin F."/>
        </authorList>
    </citation>
    <scope>NUCLEOTIDE SEQUENCE [LARGE SCALE GENOMIC DNA]</scope>
    <source>
        <strain evidence="5">F 1598</strain>
    </source>
</reference>
<evidence type="ECO:0000256" key="2">
    <source>
        <dbReference type="ARBA" id="ARBA00022737"/>
    </source>
</evidence>
<sequence length="220" mass="23842">LYWLEVLSLIKQVDLASSMISSMMNWIGVIQDIAMATDMCRFVAAFAGPISQSAPRIYLSALPFAPVDSVLSKHYLPQYKQTLSVQAGGEHDWPTVRTIMVVDNGFYSVTFSPDGRHIASGSSDNTIMVWDAQTGNIISGPFKGHTSGIYSVAFSPDSVHVILGSADNTIIIWDAQTGNVISGPFLGHTESIKSVTFSPDSRHIVSGSSDDTIRVWELAD</sequence>
<dbReference type="OrthoDB" id="674604at2759"/>
<dbReference type="Proteomes" id="UP000054166">
    <property type="component" value="Unassembled WGS sequence"/>
</dbReference>
<feature type="repeat" description="WD" evidence="3">
    <location>
        <begin position="142"/>
        <end position="183"/>
    </location>
</feature>
<feature type="repeat" description="WD" evidence="3">
    <location>
        <begin position="185"/>
        <end position="220"/>
    </location>
</feature>
<evidence type="ECO:0000313" key="5">
    <source>
        <dbReference type="Proteomes" id="UP000054166"/>
    </source>
</evidence>
<dbReference type="InterPro" id="IPR001680">
    <property type="entry name" value="WD40_rpt"/>
</dbReference>
<dbReference type="InterPro" id="IPR036322">
    <property type="entry name" value="WD40_repeat_dom_sf"/>
</dbReference>
<accession>A0A0C3GCC0</accession>
<dbReference type="PROSITE" id="PS00678">
    <property type="entry name" value="WD_REPEATS_1"/>
    <property type="match status" value="3"/>
</dbReference>
<dbReference type="PANTHER" id="PTHR22847:SF637">
    <property type="entry name" value="WD REPEAT DOMAIN 5B"/>
    <property type="match status" value="1"/>
</dbReference>
<dbReference type="InterPro" id="IPR019775">
    <property type="entry name" value="WD40_repeat_CS"/>
</dbReference>
<keyword evidence="5" id="KW-1185">Reference proteome</keyword>
<dbReference type="GO" id="GO:1990234">
    <property type="term" value="C:transferase complex"/>
    <property type="evidence" value="ECO:0007669"/>
    <property type="project" value="UniProtKB-ARBA"/>
</dbReference>
<keyword evidence="1 3" id="KW-0853">WD repeat</keyword>